<reference evidence="2" key="1">
    <citation type="submission" date="2021-01" db="EMBL/GenBank/DDBJ databases">
        <authorList>
            <person name="Corre E."/>
            <person name="Pelletier E."/>
            <person name="Niang G."/>
            <person name="Scheremetjew M."/>
            <person name="Finn R."/>
            <person name="Kale V."/>
            <person name="Holt S."/>
            <person name="Cochrane G."/>
            <person name="Meng A."/>
            <person name="Brown T."/>
            <person name="Cohen L."/>
        </authorList>
    </citation>
    <scope>NUCLEOTIDE SEQUENCE</scope>
    <source>
        <strain evidence="2">CCMP1756</strain>
    </source>
</reference>
<dbReference type="EMBL" id="CAKKNE010000004">
    <property type="protein sequence ID" value="CAH0372962.1"/>
    <property type="molecule type" value="Genomic_DNA"/>
</dbReference>
<accession>A0A7S4A7Z7</accession>
<sequence>MTTLDIKPDTAKEISKPALTWDQRMDQDDEKLRAFRALQKDDLFMALNALARAGDDEIKTVYEAGRDYILSKVDRAVPCTVYTVYFLEAYKDRLEKCNAQLKVKFYAESKIEARDEELAAELAACKEQLKAKDAKLKSAEHFNETLCDKVKVHDVRINALEDFFKTNIKPLLEVHAKIKAKEALLSKAKDENHELRMELVALKDELSIYSNGTDRMLAKFAKGQPLACVTNA</sequence>
<evidence type="ECO:0000313" key="3">
    <source>
        <dbReference type="EMBL" id="CAH0372962.1"/>
    </source>
</evidence>
<evidence type="ECO:0000256" key="1">
    <source>
        <dbReference type="SAM" id="Coils"/>
    </source>
</evidence>
<reference evidence="3" key="2">
    <citation type="submission" date="2021-11" db="EMBL/GenBank/DDBJ databases">
        <authorList>
            <consortium name="Genoscope - CEA"/>
            <person name="William W."/>
        </authorList>
    </citation>
    <scope>NUCLEOTIDE SEQUENCE</scope>
</reference>
<keyword evidence="1" id="KW-0175">Coiled coil</keyword>
<gene>
    <name evidence="2" type="ORF">PCAL00307_LOCUS22158</name>
    <name evidence="3" type="ORF">PECAL_4P01240</name>
</gene>
<evidence type="ECO:0000313" key="2">
    <source>
        <dbReference type="EMBL" id="CAE0706707.1"/>
    </source>
</evidence>
<keyword evidence="4" id="KW-1185">Reference proteome</keyword>
<organism evidence="2">
    <name type="scientific">Pelagomonas calceolata</name>
    <dbReference type="NCBI Taxonomy" id="35677"/>
    <lineage>
        <taxon>Eukaryota</taxon>
        <taxon>Sar</taxon>
        <taxon>Stramenopiles</taxon>
        <taxon>Ochrophyta</taxon>
        <taxon>Pelagophyceae</taxon>
        <taxon>Pelagomonadales</taxon>
        <taxon>Pelagomonadaceae</taxon>
        <taxon>Pelagomonas</taxon>
    </lineage>
</organism>
<dbReference type="AlphaFoldDB" id="A0A7S4A7Z7"/>
<name>A0A7S4A7Z7_9STRA</name>
<dbReference type="Proteomes" id="UP000789595">
    <property type="component" value="Unassembled WGS sequence"/>
</dbReference>
<feature type="coiled-coil region" evidence="1">
    <location>
        <begin position="178"/>
        <end position="205"/>
    </location>
</feature>
<dbReference type="EMBL" id="HBIW01025689">
    <property type="protein sequence ID" value="CAE0706707.1"/>
    <property type="molecule type" value="Transcribed_RNA"/>
</dbReference>
<proteinExistence type="predicted"/>
<protein>
    <submittedName>
        <fullName evidence="2">Uncharacterized protein</fullName>
    </submittedName>
</protein>
<evidence type="ECO:0000313" key="4">
    <source>
        <dbReference type="Proteomes" id="UP000789595"/>
    </source>
</evidence>